<accession>F0F646</accession>
<comment type="caution">
    <text evidence="8">The sequence shown here is derived from an EMBL/GenBank/DDBJ whole genome shotgun (WGS) entry which is preliminary data.</text>
</comment>
<dbReference type="InterPro" id="IPR003423">
    <property type="entry name" value="OMP_efflux"/>
</dbReference>
<organism evidence="8 9">
    <name type="scientific">Prevotella multiformis DSM 16608</name>
    <dbReference type="NCBI Taxonomy" id="888743"/>
    <lineage>
        <taxon>Bacteria</taxon>
        <taxon>Pseudomonadati</taxon>
        <taxon>Bacteroidota</taxon>
        <taxon>Bacteroidia</taxon>
        <taxon>Bacteroidales</taxon>
        <taxon>Prevotellaceae</taxon>
        <taxon>Prevotella</taxon>
    </lineage>
</organism>
<keyword evidence="4" id="KW-1134">Transmembrane beta strand</keyword>
<proteinExistence type="inferred from homology"/>
<evidence type="ECO:0008006" key="10">
    <source>
        <dbReference type="Google" id="ProtNLM"/>
    </source>
</evidence>
<evidence type="ECO:0000313" key="9">
    <source>
        <dbReference type="Proteomes" id="UP000005697"/>
    </source>
</evidence>
<dbReference type="Gene3D" id="1.20.1600.10">
    <property type="entry name" value="Outer membrane efflux proteins (OEP)"/>
    <property type="match status" value="1"/>
</dbReference>
<evidence type="ECO:0000256" key="2">
    <source>
        <dbReference type="ARBA" id="ARBA00007613"/>
    </source>
</evidence>
<keyword evidence="7" id="KW-0998">Cell outer membrane</keyword>
<dbReference type="GO" id="GO:0015288">
    <property type="term" value="F:porin activity"/>
    <property type="evidence" value="ECO:0007669"/>
    <property type="project" value="TreeGrafter"/>
</dbReference>
<protein>
    <recommendedName>
        <fullName evidence="10">Outer membrane efflux protein</fullName>
    </recommendedName>
</protein>
<comment type="similarity">
    <text evidence="2">Belongs to the outer membrane factor (OMF) (TC 1.B.17) family.</text>
</comment>
<evidence type="ECO:0000256" key="7">
    <source>
        <dbReference type="ARBA" id="ARBA00023237"/>
    </source>
</evidence>
<evidence type="ECO:0000256" key="5">
    <source>
        <dbReference type="ARBA" id="ARBA00022692"/>
    </source>
</evidence>
<dbReference type="AlphaFoldDB" id="F0F646"/>
<dbReference type="PANTHER" id="PTHR30026:SF20">
    <property type="entry name" value="OUTER MEMBRANE PROTEIN TOLC"/>
    <property type="match status" value="1"/>
</dbReference>
<evidence type="ECO:0000256" key="6">
    <source>
        <dbReference type="ARBA" id="ARBA00023136"/>
    </source>
</evidence>
<dbReference type="GO" id="GO:1990281">
    <property type="term" value="C:efflux pump complex"/>
    <property type="evidence" value="ECO:0007669"/>
    <property type="project" value="TreeGrafter"/>
</dbReference>
<dbReference type="eggNOG" id="COG1538">
    <property type="taxonomic scope" value="Bacteria"/>
</dbReference>
<dbReference type="PANTHER" id="PTHR30026">
    <property type="entry name" value="OUTER MEMBRANE PROTEIN TOLC"/>
    <property type="match status" value="1"/>
</dbReference>
<dbReference type="SUPFAM" id="SSF56954">
    <property type="entry name" value="Outer membrane efflux proteins (OEP)"/>
    <property type="match status" value="1"/>
</dbReference>
<dbReference type="GO" id="GO:0009279">
    <property type="term" value="C:cell outer membrane"/>
    <property type="evidence" value="ECO:0007669"/>
    <property type="project" value="UniProtKB-SubCell"/>
</dbReference>
<keyword evidence="6" id="KW-0472">Membrane</keyword>
<dbReference type="STRING" id="888743.HMPREF9141_1063"/>
<dbReference type="Pfam" id="PF02321">
    <property type="entry name" value="OEP"/>
    <property type="match status" value="1"/>
</dbReference>
<evidence type="ECO:0000256" key="1">
    <source>
        <dbReference type="ARBA" id="ARBA00004442"/>
    </source>
</evidence>
<dbReference type="GO" id="GO:0015562">
    <property type="term" value="F:efflux transmembrane transporter activity"/>
    <property type="evidence" value="ECO:0007669"/>
    <property type="project" value="InterPro"/>
</dbReference>
<dbReference type="InterPro" id="IPR051906">
    <property type="entry name" value="TolC-like"/>
</dbReference>
<dbReference type="Proteomes" id="UP000005697">
    <property type="component" value="Unassembled WGS sequence"/>
</dbReference>
<gene>
    <name evidence="8" type="ORF">HMPREF9141_1063</name>
</gene>
<evidence type="ECO:0000313" key="8">
    <source>
        <dbReference type="EMBL" id="EGC20427.1"/>
    </source>
</evidence>
<keyword evidence="9" id="KW-1185">Reference proteome</keyword>
<dbReference type="EMBL" id="AEWX01000015">
    <property type="protein sequence ID" value="EGC20427.1"/>
    <property type="molecule type" value="Genomic_DNA"/>
</dbReference>
<name>F0F646_9BACT</name>
<reference evidence="8 9" key="1">
    <citation type="submission" date="2011-01" db="EMBL/GenBank/DDBJ databases">
        <authorList>
            <person name="Muzny D."/>
            <person name="Qin X."/>
            <person name="Deng J."/>
            <person name="Jiang H."/>
            <person name="Liu Y."/>
            <person name="Qu J."/>
            <person name="Song X.-Z."/>
            <person name="Zhang L."/>
            <person name="Thornton R."/>
            <person name="Coyle M."/>
            <person name="Francisco L."/>
            <person name="Jackson L."/>
            <person name="Javaid M."/>
            <person name="Korchina V."/>
            <person name="Kovar C."/>
            <person name="Mata R."/>
            <person name="Mathew T."/>
            <person name="Ngo R."/>
            <person name="Nguyen L."/>
            <person name="Nguyen N."/>
            <person name="Okwuonu G."/>
            <person name="Ongeri F."/>
            <person name="Pham C."/>
            <person name="Simmons D."/>
            <person name="Wilczek-Boney K."/>
            <person name="Hale W."/>
            <person name="Jakkamsetti A."/>
            <person name="Pham P."/>
            <person name="Ruth R."/>
            <person name="San Lucas F."/>
            <person name="Warren J."/>
            <person name="Zhang J."/>
            <person name="Zhao Z."/>
            <person name="Zhou C."/>
            <person name="Zhu D."/>
            <person name="Lee S."/>
            <person name="Bess C."/>
            <person name="Blankenburg K."/>
            <person name="Forbes L."/>
            <person name="Fu Q."/>
            <person name="Gubbala S."/>
            <person name="Hirani K."/>
            <person name="Jayaseelan J.C."/>
            <person name="Lara F."/>
            <person name="Munidasa M."/>
            <person name="Palculict T."/>
            <person name="Patil S."/>
            <person name="Pu L.-L."/>
            <person name="Saada N."/>
            <person name="Tang L."/>
            <person name="Weissenberger G."/>
            <person name="Zhu Y."/>
            <person name="Hemphill L."/>
            <person name="Shang Y."/>
            <person name="Youmans B."/>
            <person name="Ayvaz T."/>
            <person name="Ross M."/>
            <person name="Santibanez J."/>
            <person name="Aqrawi P."/>
            <person name="Gross S."/>
            <person name="Joshi V."/>
            <person name="Fowler G."/>
            <person name="Nazareth L."/>
            <person name="Reid J."/>
            <person name="Worley K."/>
            <person name="Petrosino J."/>
            <person name="Highlander S."/>
            <person name="Gibbs R."/>
        </authorList>
    </citation>
    <scope>NUCLEOTIDE SEQUENCE [LARGE SCALE GENOMIC DNA]</scope>
    <source>
        <strain evidence="8 9">DSM 16608</strain>
    </source>
</reference>
<sequence>MYDYIANLTLFSVIIRARHRKSYNRESFCSYFIIFLWHNSPIFARQEEENSRLDKKEEMKKQHMKKKLGLLALAVFPIAVPAQTLDECQQAAGRNYPLIKRYGLLARTTELTVSNIRKEWLPQISVSAQATCQSGVASWPDGIRTAYRRMGLDMKGLSKDQYRAGIEVTQPLYDGGAVSSQAGIARRQGEVQKAENKVNLYQVRRRVNEMYFSLLLLDEQIRLNEDAAALLLSSEKTLSAMVRAGTAAASDLENVKAGRLDKEQQNTGLRAQRQMLRRMLGVFCGREIYNLQKPDAVRISGQTGNRPELGLFDRQLMLVDAQEKALGARLRPKVGLFAQGFYGYPGLNMFDDMMNRKWSLNGIIGVKLSWDVGALYTRKNDREKLEVQREQIGNMREVFLLNNRLEQIQAEENAARYRSMMLADDEIISLRTHVRKAAESKLAHGIIDAHGLMQEINNENAARIRQAIHEMDMLREMYNLKYTNNE</sequence>
<keyword evidence="3" id="KW-0813">Transport</keyword>
<dbReference type="HOGENOM" id="CLU_637521_0_0_10"/>
<comment type="subcellular location">
    <subcellularLocation>
        <location evidence="1">Cell outer membrane</location>
    </subcellularLocation>
</comment>
<keyword evidence="5" id="KW-0812">Transmembrane</keyword>
<evidence type="ECO:0000256" key="4">
    <source>
        <dbReference type="ARBA" id="ARBA00022452"/>
    </source>
</evidence>
<evidence type="ECO:0000256" key="3">
    <source>
        <dbReference type="ARBA" id="ARBA00022448"/>
    </source>
</evidence>